<dbReference type="GO" id="GO:0005886">
    <property type="term" value="C:plasma membrane"/>
    <property type="evidence" value="ECO:0007669"/>
    <property type="project" value="UniProtKB-SubCell"/>
</dbReference>
<dbReference type="InterPro" id="IPR055348">
    <property type="entry name" value="DctQ"/>
</dbReference>
<sequence>MRALEALAKFCAILAGVLLTGITLMTCGSLIGRNTVGVSIVGAFELTGVAAGAAIAMFMPICQARRGNIIVDFFTARASARAQAGMDRLGAFVIALIFGLLAWRSTLGGLNSHSSGSETQIMGFPEWIVFAFMVPAFVLAGLIALHQAVFGFTVPEDAAGEGAI</sequence>
<proteinExistence type="inferred from homology"/>
<feature type="domain" description="Tripartite ATP-independent periplasmic transporters DctQ component" evidence="10">
    <location>
        <begin position="22"/>
        <end position="149"/>
    </location>
</feature>
<reference evidence="11 12" key="1">
    <citation type="submission" date="2020-05" db="EMBL/GenBank/DDBJ databases">
        <authorList>
            <person name="Khan S.A."/>
            <person name="Jeon C.O."/>
            <person name="Chun B.H."/>
        </authorList>
    </citation>
    <scope>NUCLEOTIDE SEQUENCE [LARGE SCALE GENOMIC DNA]</scope>
    <source>
        <strain evidence="11 12">B156</strain>
    </source>
</reference>
<comment type="similarity">
    <text evidence="8 9">Belongs to the TRAP transporter small permease family.</text>
</comment>
<evidence type="ECO:0000256" key="2">
    <source>
        <dbReference type="ARBA" id="ARBA00022448"/>
    </source>
</evidence>
<evidence type="ECO:0000256" key="8">
    <source>
        <dbReference type="ARBA" id="ARBA00038436"/>
    </source>
</evidence>
<comment type="function">
    <text evidence="9">Part of the tripartite ATP-independent periplasmic (TRAP) transport system.</text>
</comment>
<feature type="transmembrane region" description="Helical" evidence="9">
    <location>
        <begin position="7"/>
        <end position="31"/>
    </location>
</feature>
<dbReference type="EMBL" id="JABFCS010000001">
    <property type="protein sequence ID" value="NNU42760.1"/>
    <property type="molecule type" value="Genomic_DNA"/>
</dbReference>
<evidence type="ECO:0000256" key="4">
    <source>
        <dbReference type="ARBA" id="ARBA00022519"/>
    </source>
</evidence>
<gene>
    <name evidence="11" type="ORF">HK415_05645</name>
</gene>
<keyword evidence="4 9" id="KW-0997">Cell inner membrane</keyword>
<dbReference type="GO" id="GO:0022857">
    <property type="term" value="F:transmembrane transporter activity"/>
    <property type="evidence" value="ECO:0007669"/>
    <property type="project" value="UniProtKB-UniRule"/>
</dbReference>
<evidence type="ECO:0000259" key="10">
    <source>
        <dbReference type="Pfam" id="PF04290"/>
    </source>
</evidence>
<feature type="transmembrane region" description="Helical" evidence="9">
    <location>
        <begin position="127"/>
        <end position="145"/>
    </location>
</feature>
<keyword evidence="12" id="KW-1185">Reference proteome</keyword>
<evidence type="ECO:0000256" key="9">
    <source>
        <dbReference type="RuleBase" id="RU369079"/>
    </source>
</evidence>
<dbReference type="PANTHER" id="PTHR35011">
    <property type="entry name" value="2,3-DIKETO-L-GULONATE TRAP TRANSPORTER SMALL PERMEASE PROTEIN YIAM"/>
    <property type="match status" value="1"/>
</dbReference>
<evidence type="ECO:0000313" key="12">
    <source>
        <dbReference type="Proteomes" id="UP000552954"/>
    </source>
</evidence>
<evidence type="ECO:0000256" key="3">
    <source>
        <dbReference type="ARBA" id="ARBA00022475"/>
    </source>
</evidence>
<dbReference type="AlphaFoldDB" id="A0A849K567"/>
<feature type="transmembrane region" description="Helical" evidence="9">
    <location>
        <begin position="37"/>
        <end position="59"/>
    </location>
</feature>
<feature type="transmembrane region" description="Helical" evidence="9">
    <location>
        <begin position="89"/>
        <end position="107"/>
    </location>
</feature>
<evidence type="ECO:0000256" key="1">
    <source>
        <dbReference type="ARBA" id="ARBA00004429"/>
    </source>
</evidence>
<keyword evidence="5 9" id="KW-0812">Transmembrane</keyword>
<comment type="caution">
    <text evidence="11">The sequence shown here is derived from an EMBL/GenBank/DDBJ whole genome shotgun (WGS) entry which is preliminary data.</text>
</comment>
<evidence type="ECO:0000256" key="5">
    <source>
        <dbReference type="ARBA" id="ARBA00022692"/>
    </source>
</evidence>
<evidence type="ECO:0000256" key="7">
    <source>
        <dbReference type="ARBA" id="ARBA00023136"/>
    </source>
</evidence>
<keyword evidence="2 9" id="KW-0813">Transport</keyword>
<accession>A0A849K567</accession>
<protein>
    <recommendedName>
        <fullName evidence="9">TRAP transporter small permease protein</fullName>
    </recommendedName>
</protein>
<keyword evidence="3" id="KW-1003">Cell membrane</keyword>
<name>A0A849K567_9BURK</name>
<keyword evidence="7 9" id="KW-0472">Membrane</keyword>
<dbReference type="RefSeq" id="WP_171557206.1">
    <property type="nucleotide sequence ID" value="NZ_JABFCS010000001.1"/>
</dbReference>
<evidence type="ECO:0000256" key="6">
    <source>
        <dbReference type="ARBA" id="ARBA00022989"/>
    </source>
</evidence>
<dbReference type="InterPro" id="IPR007387">
    <property type="entry name" value="TRAP_DctQ"/>
</dbReference>
<dbReference type="Proteomes" id="UP000552954">
    <property type="component" value="Unassembled WGS sequence"/>
</dbReference>
<comment type="subunit">
    <text evidence="9">The complex comprises the extracytoplasmic solute receptor protein and the two transmembrane proteins.</text>
</comment>
<comment type="subcellular location">
    <subcellularLocation>
        <location evidence="1 9">Cell inner membrane</location>
        <topology evidence="1 9">Multi-pass membrane protein</topology>
    </subcellularLocation>
</comment>
<dbReference type="Pfam" id="PF04290">
    <property type="entry name" value="DctQ"/>
    <property type="match status" value="1"/>
</dbReference>
<reference evidence="11 12" key="2">
    <citation type="submission" date="2020-06" db="EMBL/GenBank/DDBJ databases">
        <title>Ramlibacter rhizophilus sp. nov., isolated from rhizosphere soil of national flower Mugunghwa from South Korea.</title>
        <authorList>
            <person name="Zheng-Fei Y."/>
            <person name="Huan T."/>
        </authorList>
    </citation>
    <scope>NUCLEOTIDE SEQUENCE [LARGE SCALE GENOMIC DNA]</scope>
    <source>
        <strain evidence="11 12">B156</strain>
    </source>
</reference>
<evidence type="ECO:0000313" key="11">
    <source>
        <dbReference type="EMBL" id="NNU42760.1"/>
    </source>
</evidence>
<keyword evidence="6 9" id="KW-1133">Transmembrane helix</keyword>
<organism evidence="11 12">
    <name type="scientific">Ramlibacter montanisoli</name>
    <dbReference type="NCBI Taxonomy" id="2732512"/>
    <lineage>
        <taxon>Bacteria</taxon>
        <taxon>Pseudomonadati</taxon>
        <taxon>Pseudomonadota</taxon>
        <taxon>Betaproteobacteria</taxon>
        <taxon>Burkholderiales</taxon>
        <taxon>Comamonadaceae</taxon>
        <taxon>Ramlibacter</taxon>
    </lineage>
</organism>